<dbReference type="EMBL" id="JBBPBN010000006">
    <property type="protein sequence ID" value="KAK9035863.1"/>
    <property type="molecule type" value="Genomic_DNA"/>
</dbReference>
<comment type="caution">
    <text evidence="1">The sequence shown here is derived from an EMBL/GenBank/DDBJ whole genome shotgun (WGS) entry which is preliminary data.</text>
</comment>
<sequence length="136" mass="15309">MGACLWILSKSQAANVIKSEPEQHVLQINRLAESPGGEFQCGGPPLEEPRVSVGVEDALTEEIMEHGLPRGAFGIIVKTRHEDVLQIPRVARDRHERPYFRAKKGMAQMQVWYVPPQARRLSEIQSVLDQSRQTAQ</sequence>
<dbReference type="Proteomes" id="UP001396334">
    <property type="component" value="Unassembled WGS sequence"/>
</dbReference>
<evidence type="ECO:0000313" key="2">
    <source>
        <dbReference type="Proteomes" id="UP001396334"/>
    </source>
</evidence>
<name>A0ABR2TED6_9ROSI</name>
<reference evidence="1 2" key="1">
    <citation type="journal article" date="2024" name="G3 (Bethesda)">
        <title>Genome assembly of Hibiscus sabdariffa L. provides insights into metabolisms of medicinal natural products.</title>
        <authorList>
            <person name="Kim T."/>
        </authorList>
    </citation>
    <scope>NUCLEOTIDE SEQUENCE [LARGE SCALE GENOMIC DNA]</scope>
    <source>
        <strain evidence="1">TK-2024</strain>
        <tissue evidence="1">Old leaves</tissue>
    </source>
</reference>
<keyword evidence="2" id="KW-1185">Reference proteome</keyword>
<proteinExistence type="predicted"/>
<evidence type="ECO:0000313" key="1">
    <source>
        <dbReference type="EMBL" id="KAK9035863.1"/>
    </source>
</evidence>
<gene>
    <name evidence="1" type="ORF">V6N11_077888</name>
</gene>
<organism evidence="1 2">
    <name type="scientific">Hibiscus sabdariffa</name>
    <name type="common">roselle</name>
    <dbReference type="NCBI Taxonomy" id="183260"/>
    <lineage>
        <taxon>Eukaryota</taxon>
        <taxon>Viridiplantae</taxon>
        <taxon>Streptophyta</taxon>
        <taxon>Embryophyta</taxon>
        <taxon>Tracheophyta</taxon>
        <taxon>Spermatophyta</taxon>
        <taxon>Magnoliopsida</taxon>
        <taxon>eudicotyledons</taxon>
        <taxon>Gunneridae</taxon>
        <taxon>Pentapetalae</taxon>
        <taxon>rosids</taxon>
        <taxon>malvids</taxon>
        <taxon>Malvales</taxon>
        <taxon>Malvaceae</taxon>
        <taxon>Malvoideae</taxon>
        <taxon>Hibiscus</taxon>
    </lineage>
</organism>
<accession>A0ABR2TED6</accession>
<protein>
    <submittedName>
        <fullName evidence="1">Uncharacterized protein</fullName>
    </submittedName>
</protein>